<feature type="compositionally biased region" description="Polar residues" evidence="1">
    <location>
        <begin position="465"/>
        <end position="477"/>
    </location>
</feature>
<feature type="compositionally biased region" description="Basic and acidic residues" evidence="1">
    <location>
        <begin position="112"/>
        <end position="124"/>
    </location>
</feature>
<feature type="region of interest" description="Disordered" evidence="1">
    <location>
        <begin position="1"/>
        <end position="23"/>
    </location>
</feature>
<feature type="compositionally biased region" description="Basic and acidic residues" evidence="1">
    <location>
        <begin position="242"/>
        <end position="259"/>
    </location>
</feature>
<feature type="region of interest" description="Disordered" evidence="1">
    <location>
        <begin position="283"/>
        <end position="314"/>
    </location>
</feature>
<comment type="caution">
    <text evidence="2">The sequence shown here is derived from an EMBL/GenBank/DDBJ whole genome shotgun (WGS) entry which is preliminary data.</text>
</comment>
<feature type="region of interest" description="Disordered" evidence="1">
    <location>
        <begin position="511"/>
        <end position="538"/>
    </location>
</feature>
<feature type="compositionally biased region" description="Basic and acidic residues" evidence="1">
    <location>
        <begin position="9"/>
        <end position="19"/>
    </location>
</feature>
<feature type="region of interest" description="Disordered" evidence="1">
    <location>
        <begin position="459"/>
        <end position="495"/>
    </location>
</feature>
<keyword evidence="3" id="KW-1185">Reference proteome</keyword>
<evidence type="ECO:0000313" key="3">
    <source>
        <dbReference type="Proteomes" id="UP001296104"/>
    </source>
</evidence>
<feature type="region of interest" description="Disordered" evidence="1">
    <location>
        <begin position="93"/>
        <end position="259"/>
    </location>
</feature>
<sequence length="665" mass="76560">MQSSPPTRALERPSSRAESEYSLDLDALDLETQSDIDIPKQKVDRIFSEDIDGPSDFTQNMEMWMRGGPASRKSTLKGLKQSTTPIQEVLEKEKQAVKQQEHLQVPTQHIGSPEHEHTGSHHTPDNSPPNVPAHHQTETIEETEDEDSVHDHTGYQDGFSSEWQTYGSASTPAPPPHKQFLQPTVEDYNSELSPARHAFSLKSRGRSLRSSGPRDNIAPPEKEPSTPGRASSPTLSPVRSPLLERSKTGDDRYDKEMRNDMEEQMMQLQAKWQQLEHLNQALEHALDEEKRQRKEDQISHEAQMAEASRREKDLADMKEAAYQHSDDFRREFGELKKKLQDHDKDAENAKAGESDSERDFQAELQRLKDRLELQQMQHTQETRGLKQDLELASKSREIAEETARIHREELEEQRSLHDAEVGRLRADLKHSRADEATIMGLERRLNDSDTEIKRLKALNVEQETELMSTRSQLASAKQSREDETSRLSSARGRAVELASNLQRQLQELRQQLKDEQASHETDLERLRSQQEQSSQTSVRELEIVRGELETKQTELNEAILERDEAKDAFEFRQSEEESLRNEVADMKAVNAELDARITEKLQRRETYWREKLEEADRERQLMAKALLHHWGREEVGIDSPQMYAYKYLRRADSGKTPTKTKAAAQ</sequence>
<feature type="compositionally biased region" description="Polar residues" evidence="1">
    <location>
        <begin position="158"/>
        <end position="171"/>
    </location>
</feature>
<feature type="compositionally biased region" description="Acidic residues" evidence="1">
    <location>
        <begin position="139"/>
        <end position="148"/>
    </location>
</feature>
<feature type="compositionally biased region" description="Basic and acidic residues" evidence="1">
    <location>
        <begin position="284"/>
        <end position="299"/>
    </location>
</feature>
<organism evidence="2 3">
    <name type="scientific">Lecanosticta acicola</name>
    <dbReference type="NCBI Taxonomy" id="111012"/>
    <lineage>
        <taxon>Eukaryota</taxon>
        <taxon>Fungi</taxon>
        <taxon>Dikarya</taxon>
        <taxon>Ascomycota</taxon>
        <taxon>Pezizomycotina</taxon>
        <taxon>Dothideomycetes</taxon>
        <taxon>Dothideomycetidae</taxon>
        <taxon>Mycosphaerellales</taxon>
        <taxon>Mycosphaerellaceae</taxon>
        <taxon>Lecanosticta</taxon>
    </lineage>
</organism>
<gene>
    <name evidence="2" type="ORF">LECACI_7A002974</name>
</gene>
<evidence type="ECO:0000313" key="2">
    <source>
        <dbReference type="EMBL" id="CAK3933736.1"/>
    </source>
</evidence>
<dbReference type="Proteomes" id="UP001296104">
    <property type="component" value="Unassembled WGS sequence"/>
</dbReference>
<evidence type="ECO:0000256" key="1">
    <source>
        <dbReference type="SAM" id="MobiDB-lite"/>
    </source>
</evidence>
<protein>
    <submittedName>
        <fullName evidence="2">Uncharacterized protein</fullName>
    </submittedName>
</protein>
<feature type="compositionally biased region" description="Basic and acidic residues" evidence="1">
    <location>
        <begin position="511"/>
        <end position="528"/>
    </location>
</feature>
<reference evidence="2" key="1">
    <citation type="submission" date="2023-11" db="EMBL/GenBank/DDBJ databases">
        <authorList>
            <person name="Alioto T."/>
            <person name="Alioto T."/>
            <person name="Gomez Garrido J."/>
        </authorList>
    </citation>
    <scope>NUCLEOTIDE SEQUENCE</scope>
</reference>
<dbReference type="EMBL" id="CAVMBE010000014">
    <property type="protein sequence ID" value="CAK3933736.1"/>
    <property type="molecule type" value="Genomic_DNA"/>
</dbReference>
<feature type="compositionally biased region" description="Polar residues" evidence="1">
    <location>
        <begin position="228"/>
        <end position="237"/>
    </location>
</feature>
<dbReference type="AlphaFoldDB" id="A0AAI9E7J0"/>
<accession>A0AAI9E7J0</accession>
<proteinExistence type="predicted"/>
<name>A0AAI9E7J0_9PEZI</name>
<feature type="region of interest" description="Disordered" evidence="1">
    <location>
        <begin position="333"/>
        <end position="366"/>
    </location>
</feature>